<evidence type="ECO:0000313" key="2">
    <source>
        <dbReference type="Proteomes" id="UP000183417"/>
    </source>
</evidence>
<evidence type="ECO:0000313" key="1">
    <source>
        <dbReference type="EMBL" id="SDZ62367.1"/>
    </source>
</evidence>
<dbReference type="EMBL" id="FNPE01000048">
    <property type="protein sequence ID" value="SDZ62367.1"/>
    <property type="molecule type" value="Genomic_DNA"/>
</dbReference>
<protein>
    <submittedName>
        <fullName evidence="1">Uncharacterized protein</fullName>
    </submittedName>
</protein>
<dbReference type="Gene3D" id="1.10.10.10">
    <property type="entry name" value="Winged helix-like DNA-binding domain superfamily/Winged helix DNA-binding domain"/>
    <property type="match status" value="1"/>
</dbReference>
<proteinExistence type="predicted"/>
<gene>
    <name evidence="1" type="ORF">SAMN05421547_14813</name>
</gene>
<sequence length="258" mass="29795">MSRPLRKLKLDGTPYFRRDKIEAEIQALAEIGAAELERRVRLWHPTEPGFVSPEALLYFVRNAPGGAHRDKLTESLLSRVARRVRSVASTDGKTVSLTGMNIREDVRDHFVDLLLSDRKQYDDRLDYYEVNFNGAVAADRRDANDRHWKHENRTAELETEDGEVSAQVESAVGDYDPFDADELDKKNYRLLLDEAIDSLPEFQRRIVVMWRQDIPIESSDPSVESISKVLGKSEKTIRTHRDKAFASLKLRLERKRKM</sequence>
<dbReference type="Proteomes" id="UP000183417">
    <property type="component" value="Unassembled WGS sequence"/>
</dbReference>
<dbReference type="AlphaFoldDB" id="A0A1H3UJ71"/>
<dbReference type="GeneID" id="94692687"/>
<dbReference type="InterPro" id="IPR036388">
    <property type="entry name" value="WH-like_DNA-bd_sf"/>
</dbReference>
<dbReference type="InterPro" id="IPR013324">
    <property type="entry name" value="RNA_pol_sigma_r3/r4-like"/>
</dbReference>
<reference evidence="1 2" key="1">
    <citation type="submission" date="2016-10" db="EMBL/GenBank/DDBJ databases">
        <authorList>
            <person name="de Groot N.N."/>
        </authorList>
    </citation>
    <scope>NUCLEOTIDE SEQUENCE [LARGE SCALE GENOMIC DNA]</scope>
    <source>
        <strain evidence="1 2">LMG 24775</strain>
    </source>
</reference>
<dbReference type="RefSeq" id="WP_016446889.1">
    <property type="nucleotide sequence ID" value="NZ_CP141274.1"/>
</dbReference>
<dbReference type="SUPFAM" id="SSF88659">
    <property type="entry name" value="Sigma3 and sigma4 domains of RNA polymerase sigma factors"/>
    <property type="match status" value="1"/>
</dbReference>
<accession>A0A1H3UJ71</accession>
<organism evidence="1 2">
    <name type="scientific">Delftia lacustris</name>
    <dbReference type="NCBI Taxonomy" id="558537"/>
    <lineage>
        <taxon>Bacteria</taxon>
        <taxon>Pseudomonadati</taxon>
        <taxon>Pseudomonadota</taxon>
        <taxon>Betaproteobacteria</taxon>
        <taxon>Burkholderiales</taxon>
        <taxon>Comamonadaceae</taxon>
        <taxon>Delftia</taxon>
    </lineage>
</organism>
<name>A0A1H3UJ71_9BURK</name>